<protein>
    <recommendedName>
        <fullName evidence="1">DUF632 domain-containing protein</fullName>
    </recommendedName>
</protein>
<evidence type="ECO:0000259" key="1">
    <source>
        <dbReference type="Pfam" id="PF04782"/>
    </source>
</evidence>
<reference evidence="2" key="1">
    <citation type="submission" date="2022-04" db="EMBL/GenBank/DDBJ databases">
        <title>A functionally conserved STORR gene fusion in Papaver species that diverged 16.8 million years ago.</title>
        <authorList>
            <person name="Catania T."/>
        </authorList>
    </citation>
    <scope>NUCLEOTIDE SEQUENCE</scope>
    <source>
        <strain evidence="2">S-188037</strain>
    </source>
</reference>
<dbReference type="InterPro" id="IPR006867">
    <property type="entry name" value="DUF632"/>
</dbReference>
<keyword evidence="3" id="KW-1185">Reference proteome</keyword>
<dbReference type="EMBL" id="JAJJMB010010762">
    <property type="protein sequence ID" value="KAI3906341.1"/>
    <property type="molecule type" value="Genomic_DNA"/>
</dbReference>
<feature type="domain" description="DUF632" evidence="1">
    <location>
        <begin position="45"/>
        <end position="110"/>
    </location>
</feature>
<organism evidence="2 3">
    <name type="scientific">Papaver atlanticum</name>
    <dbReference type="NCBI Taxonomy" id="357466"/>
    <lineage>
        <taxon>Eukaryota</taxon>
        <taxon>Viridiplantae</taxon>
        <taxon>Streptophyta</taxon>
        <taxon>Embryophyta</taxon>
        <taxon>Tracheophyta</taxon>
        <taxon>Spermatophyta</taxon>
        <taxon>Magnoliopsida</taxon>
        <taxon>Ranunculales</taxon>
        <taxon>Papaveraceae</taxon>
        <taxon>Papaveroideae</taxon>
        <taxon>Papaver</taxon>
    </lineage>
</organism>
<evidence type="ECO:0000313" key="2">
    <source>
        <dbReference type="EMBL" id="KAI3906341.1"/>
    </source>
</evidence>
<dbReference type="Proteomes" id="UP001202328">
    <property type="component" value="Unassembled WGS sequence"/>
</dbReference>
<gene>
    <name evidence="2" type="ORF">MKW98_013295</name>
</gene>
<sequence>MLLQLCPLNVSAPPQRVPEHFSRSTSLTALATTTTNETVGEMISKPARGKASSQQKVFRALSWSWSSKSLQWSKDAIESHDPNESCKPGPPCITLEKINAKEEKLYKEIKIF</sequence>
<name>A0AAD4SHI6_9MAGN</name>
<dbReference type="Pfam" id="PF04782">
    <property type="entry name" value="DUF632"/>
    <property type="match status" value="1"/>
</dbReference>
<evidence type="ECO:0000313" key="3">
    <source>
        <dbReference type="Proteomes" id="UP001202328"/>
    </source>
</evidence>
<comment type="caution">
    <text evidence="2">The sequence shown here is derived from an EMBL/GenBank/DDBJ whole genome shotgun (WGS) entry which is preliminary data.</text>
</comment>
<accession>A0AAD4SHI6</accession>
<proteinExistence type="predicted"/>
<dbReference type="AlphaFoldDB" id="A0AAD4SHI6"/>